<comment type="pathway">
    <text evidence="2 15">Cofactor biosynthesis; FAD biosynthesis; FAD from FMN: step 1/1.</text>
</comment>
<dbReference type="SUPFAM" id="SSF52374">
    <property type="entry name" value="Nucleotidylyl transferase"/>
    <property type="match status" value="1"/>
</dbReference>
<keyword evidence="5 15" id="KW-0288">FMN</keyword>
<name>A0A239VG28_9MICO</name>
<dbReference type="InterPro" id="IPR023465">
    <property type="entry name" value="Riboflavin_kinase_dom_sf"/>
</dbReference>
<dbReference type="UniPathway" id="UPA00276">
    <property type="reaction ID" value="UER00406"/>
</dbReference>
<dbReference type="GO" id="GO:0006747">
    <property type="term" value="P:FAD biosynthetic process"/>
    <property type="evidence" value="ECO:0007669"/>
    <property type="project" value="UniProtKB-UniRule"/>
</dbReference>
<gene>
    <name evidence="17" type="primary">ribF</name>
    <name evidence="17" type="ORF">SAMEA4475696_01137</name>
</gene>
<dbReference type="Pfam" id="PF01687">
    <property type="entry name" value="Flavokinase"/>
    <property type="match status" value="1"/>
</dbReference>
<dbReference type="EC" id="2.7.7.2" evidence="15"/>
<keyword evidence="7 15" id="KW-0548">Nucleotidyltransferase</keyword>
<evidence type="ECO:0000256" key="13">
    <source>
        <dbReference type="ARBA" id="ARBA00047880"/>
    </source>
</evidence>
<evidence type="ECO:0000256" key="4">
    <source>
        <dbReference type="ARBA" id="ARBA00022630"/>
    </source>
</evidence>
<evidence type="ECO:0000256" key="1">
    <source>
        <dbReference type="ARBA" id="ARBA00002121"/>
    </source>
</evidence>
<comment type="similarity">
    <text evidence="15">Belongs to the ribF family.</text>
</comment>
<evidence type="ECO:0000256" key="5">
    <source>
        <dbReference type="ARBA" id="ARBA00022643"/>
    </source>
</evidence>
<keyword evidence="4 15" id="KW-0285">Flavoprotein</keyword>
<dbReference type="InterPro" id="IPR015865">
    <property type="entry name" value="Riboflavin_kinase_bac/euk"/>
</dbReference>
<dbReference type="PANTHER" id="PTHR22749">
    <property type="entry name" value="RIBOFLAVIN KINASE/FMN ADENYLYLTRANSFERASE"/>
    <property type="match status" value="1"/>
</dbReference>
<comment type="catalytic activity">
    <reaction evidence="13 15">
        <text>riboflavin + ATP = FMN + ADP + H(+)</text>
        <dbReference type="Rhea" id="RHEA:14357"/>
        <dbReference type="ChEBI" id="CHEBI:15378"/>
        <dbReference type="ChEBI" id="CHEBI:30616"/>
        <dbReference type="ChEBI" id="CHEBI:57986"/>
        <dbReference type="ChEBI" id="CHEBI:58210"/>
        <dbReference type="ChEBI" id="CHEBI:456216"/>
        <dbReference type="EC" id="2.7.1.26"/>
    </reaction>
</comment>
<comment type="pathway">
    <text evidence="3 15">Cofactor biosynthesis; FMN biosynthesis; FMN from riboflavin (ATP route): step 1/1.</text>
</comment>
<dbReference type="GO" id="GO:0009231">
    <property type="term" value="P:riboflavin biosynthetic process"/>
    <property type="evidence" value="ECO:0007669"/>
    <property type="project" value="InterPro"/>
</dbReference>
<accession>A0A239VG28</accession>
<comment type="catalytic activity">
    <reaction evidence="14 15">
        <text>FMN + ATP + H(+) = FAD + diphosphate</text>
        <dbReference type="Rhea" id="RHEA:17237"/>
        <dbReference type="ChEBI" id="CHEBI:15378"/>
        <dbReference type="ChEBI" id="CHEBI:30616"/>
        <dbReference type="ChEBI" id="CHEBI:33019"/>
        <dbReference type="ChEBI" id="CHEBI:57692"/>
        <dbReference type="ChEBI" id="CHEBI:58210"/>
        <dbReference type="EC" id="2.7.7.2"/>
    </reaction>
</comment>
<keyword evidence="12" id="KW-0511">Multifunctional enzyme</keyword>
<keyword evidence="18" id="KW-1185">Reference proteome</keyword>
<dbReference type="CDD" id="cd02064">
    <property type="entry name" value="FAD_synthetase_N"/>
    <property type="match status" value="1"/>
</dbReference>
<dbReference type="STRING" id="1121387.GCA_000429885_00951"/>
<reference evidence="17 18" key="1">
    <citation type="submission" date="2017-06" db="EMBL/GenBank/DDBJ databases">
        <authorList>
            <consortium name="Pathogen Informatics"/>
        </authorList>
    </citation>
    <scope>NUCLEOTIDE SEQUENCE [LARGE SCALE GENOMIC DNA]</scope>
    <source>
        <strain evidence="17 18">NCTC13039</strain>
    </source>
</reference>
<keyword evidence="11 15" id="KW-0067">ATP-binding</keyword>
<dbReference type="GeneID" id="63459372"/>
<evidence type="ECO:0000256" key="6">
    <source>
        <dbReference type="ARBA" id="ARBA00022679"/>
    </source>
</evidence>
<evidence type="ECO:0000313" key="17">
    <source>
        <dbReference type="EMBL" id="SNV21117.1"/>
    </source>
</evidence>
<sequence>MLRWNQVSDLPADLGPTAVTIGTFDGVHRGHRAVLSALNSQAASRGLTSVAITFAQHPLAVLRPEDAPEMVCSTSQRLDRMADSGLGGVLVLDFTAEFAQLSPREFVQQVIVEGLHARAVILGRDSRFGHRNAGDVETMRALGEEFGFETVVLDDVGVCAGSEAAVQRWSSSMTRDFLARGEVGEAAKVLGRPHVVSGEVVHGDHRGRELGYPTANLSTDSEGLVPADGVYAGWLIRPGMPVGSTERMLPTAISVGTNPTFEGTQRRVEAYVLDRTDLDLYGERVNVEFVKMLRPTLKFDSVEELLECMEQDVAQTRQILSSVVPSV</sequence>
<evidence type="ECO:0000256" key="9">
    <source>
        <dbReference type="ARBA" id="ARBA00022777"/>
    </source>
</evidence>
<dbReference type="NCBIfam" id="TIGR00083">
    <property type="entry name" value="ribF"/>
    <property type="match status" value="1"/>
</dbReference>
<dbReference type="FunFam" id="2.40.30.30:FF:000003">
    <property type="entry name" value="Riboflavin biosynthesis protein"/>
    <property type="match status" value="1"/>
</dbReference>
<evidence type="ECO:0000256" key="2">
    <source>
        <dbReference type="ARBA" id="ARBA00004726"/>
    </source>
</evidence>
<dbReference type="InterPro" id="IPR014729">
    <property type="entry name" value="Rossmann-like_a/b/a_fold"/>
</dbReference>
<evidence type="ECO:0000256" key="8">
    <source>
        <dbReference type="ARBA" id="ARBA00022741"/>
    </source>
</evidence>
<keyword evidence="9 15" id="KW-0418">Kinase</keyword>
<dbReference type="InterPro" id="IPR023468">
    <property type="entry name" value="Riboflavin_kinase"/>
</dbReference>
<feature type="domain" description="Riboflavin kinase" evidence="16">
    <location>
        <begin position="189"/>
        <end position="321"/>
    </location>
</feature>
<evidence type="ECO:0000256" key="3">
    <source>
        <dbReference type="ARBA" id="ARBA00005201"/>
    </source>
</evidence>
<dbReference type="SMART" id="SM00904">
    <property type="entry name" value="Flavokinase"/>
    <property type="match status" value="1"/>
</dbReference>
<evidence type="ECO:0000256" key="12">
    <source>
        <dbReference type="ARBA" id="ARBA00023268"/>
    </source>
</evidence>
<dbReference type="PANTHER" id="PTHR22749:SF6">
    <property type="entry name" value="RIBOFLAVIN KINASE"/>
    <property type="match status" value="1"/>
</dbReference>
<dbReference type="GO" id="GO:0005524">
    <property type="term" value="F:ATP binding"/>
    <property type="evidence" value="ECO:0007669"/>
    <property type="project" value="UniProtKB-UniRule"/>
</dbReference>
<dbReference type="GO" id="GO:0003919">
    <property type="term" value="F:FMN adenylyltransferase activity"/>
    <property type="evidence" value="ECO:0007669"/>
    <property type="project" value="UniProtKB-UniRule"/>
</dbReference>
<dbReference type="AlphaFoldDB" id="A0A239VG28"/>
<evidence type="ECO:0000259" key="16">
    <source>
        <dbReference type="SMART" id="SM00904"/>
    </source>
</evidence>
<evidence type="ECO:0000256" key="15">
    <source>
        <dbReference type="PIRNR" id="PIRNR004491"/>
    </source>
</evidence>
<dbReference type="RefSeq" id="WP_028326947.1">
    <property type="nucleotide sequence ID" value="NZ_LT906453.1"/>
</dbReference>
<dbReference type="Pfam" id="PF06574">
    <property type="entry name" value="FAD_syn"/>
    <property type="match status" value="1"/>
</dbReference>
<keyword evidence="6 15" id="KW-0808">Transferase</keyword>
<dbReference type="KEGG" id="dco:SAMEA4475696_1137"/>
<dbReference type="Gene3D" id="2.40.30.30">
    <property type="entry name" value="Riboflavin kinase-like"/>
    <property type="match status" value="1"/>
</dbReference>
<proteinExistence type="inferred from homology"/>
<dbReference type="GO" id="GO:0009398">
    <property type="term" value="P:FMN biosynthetic process"/>
    <property type="evidence" value="ECO:0007669"/>
    <property type="project" value="UniProtKB-UniRule"/>
</dbReference>
<dbReference type="FunFam" id="3.40.50.620:FF:000021">
    <property type="entry name" value="Riboflavin biosynthesis protein"/>
    <property type="match status" value="1"/>
</dbReference>
<keyword evidence="8 15" id="KW-0547">Nucleotide-binding</keyword>
<dbReference type="EC" id="2.7.1.26" evidence="15"/>
<evidence type="ECO:0000256" key="10">
    <source>
        <dbReference type="ARBA" id="ARBA00022827"/>
    </source>
</evidence>
<keyword evidence="10 15" id="KW-0274">FAD</keyword>
<dbReference type="Proteomes" id="UP000242637">
    <property type="component" value="Chromosome 1"/>
</dbReference>
<evidence type="ECO:0000256" key="14">
    <source>
        <dbReference type="ARBA" id="ARBA00049494"/>
    </source>
</evidence>
<dbReference type="InterPro" id="IPR015864">
    <property type="entry name" value="FAD_synthase"/>
</dbReference>
<dbReference type="PIRSF" id="PIRSF004491">
    <property type="entry name" value="FAD_Synth"/>
    <property type="match status" value="1"/>
</dbReference>
<dbReference type="NCBIfam" id="NF004160">
    <property type="entry name" value="PRK05627.1-3"/>
    <property type="match status" value="1"/>
</dbReference>
<evidence type="ECO:0000256" key="11">
    <source>
        <dbReference type="ARBA" id="ARBA00022840"/>
    </source>
</evidence>
<evidence type="ECO:0000256" key="7">
    <source>
        <dbReference type="ARBA" id="ARBA00022695"/>
    </source>
</evidence>
<dbReference type="Gene3D" id="3.40.50.620">
    <property type="entry name" value="HUPs"/>
    <property type="match status" value="1"/>
</dbReference>
<dbReference type="SUPFAM" id="SSF82114">
    <property type="entry name" value="Riboflavin kinase-like"/>
    <property type="match status" value="1"/>
</dbReference>
<evidence type="ECO:0000313" key="18">
    <source>
        <dbReference type="Proteomes" id="UP000242637"/>
    </source>
</evidence>
<dbReference type="EMBL" id="LT906453">
    <property type="protein sequence ID" value="SNV21117.1"/>
    <property type="molecule type" value="Genomic_DNA"/>
</dbReference>
<dbReference type="UniPathway" id="UPA00277">
    <property type="reaction ID" value="UER00407"/>
</dbReference>
<dbReference type="OrthoDB" id="9803667at2"/>
<dbReference type="InterPro" id="IPR002606">
    <property type="entry name" value="Riboflavin_kinase_bac"/>
</dbReference>
<protein>
    <recommendedName>
        <fullName evidence="15">Riboflavin biosynthesis protein</fullName>
    </recommendedName>
    <domain>
        <recommendedName>
            <fullName evidence="15">Riboflavin kinase</fullName>
            <ecNumber evidence="15">2.7.1.26</ecNumber>
        </recommendedName>
        <alternativeName>
            <fullName evidence="15">Flavokinase</fullName>
        </alternativeName>
    </domain>
    <domain>
        <recommendedName>
            <fullName evidence="15">FMN adenylyltransferase</fullName>
            <ecNumber evidence="15">2.7.7.2</ecNumber>
        </recommendedName>
        <alternativeName>
            <fullName evidence="15">FAD pyrophosphorylase</fullName>
        </alternativeName>
        <alternativeName>
            <fullName evidence="15">FAD synthase</fullName>
        </alternativeName>
    </domain>
</protein>
<organism evidence="17 18">
    <name type="scientific">Dermatophilus congolensis</name>
    <dbReference type="NCBI Taxonomy" id="1863"/>
    <lineage>
        <taxon>Bacteria</taxon>
        <taxon>Bacillati</taxon>
        <taxon>Actinomycetota</taxon>
        <taxon>Actinomycetes</taxon>
        <taxon>Micrococcales</taxon>
        <taxon>Dermatophilaceae</taxon>
        <taxon>Dermatophilus</taxon>
    </lineage>
</organism>
<comment type="function">
    <text evidence="1">Catalyzes the phosphorylation of riboflavin to FMN followed by the adenylation of FMN to FAD.</text>
</comment>
<dbReference type="GO" id="GO:0008531">
    <property type="term" value="F:riboflavin kinase activity"/>
    <property type="evidence" value="ECO:0007669"/>
    <property type="project" value="UniProtKB-UniRule"/>
</dbReference>